<accession>A0ABN1QDB7</accession>
<keyword evidence="1" id="KW-1133">Transmembrane helix</keyword>
<proteinExistence type="predicted"/>
<feature type="transmembrane region" description="Helical" evidence="1">
    <location>
        <begin position="20"/>
        <end position="40"/>
    </location>
</feature>
<reference evidence="2 3" key="1">
    <citation type="journal article" date="2019" name="Int. J. Syst. Evol. Microbiol.">
        <title>The Global Catalogue of Microorganisms (GCM) 10K type strain sequencing project: providing services to taxonomists for standard genome sequencing and annotation.</title>
        <authorList>
            <consortium name="The Broad Institute Genomics Platform"/>
            <consortium name="The Broad Institute Genome Sequencing Center for Infectious Disease"/>
            <person name="Wu L."/>
            <person name="Ma J."/>
        </authorList>
    </citation>
    <scope>NUCLEOTIDE SEQUENCE [LARGE SCALE GENOMIC DNA]</scope>
    <source>
        <strain evidence="2 3">JCM 10696</strain>
    </source>
</reference>
<name>A0ABN1QDB7_9ACTN</name>
<sequence>MYLWIWRHLPAKSPLARAAIAAALVLAAAALLWYVVFPWVEPMIQFDRGTIHEDG</sequence>
<evidence type="ECO:0000313" key="2">
    <source>
        <dbReference type="EMBL" id="GAA0940804.1"/>
    </source>
</evidence>
<dbReference type="EMBL" id="BAAAHH010000002">
    <property type="protein sequence ID" value="GAA0940804.1"/>
    <property type="molecule type" value="Genomic_DNA"/>
</dbReference>
<organism evidence="2 3">
    <name type="scientific">Actinocorallia libanotica</name>
    <dbReference type="NCBI Taxonomy" id="46162"/>
    <lineage>
        <taxon>Bacteria</taxon>
        <taxon>Bacillati</taxon>
        <taxon>Actinomycetota</taxon>
        <taxon>Actinomycetes</taxon>
        <taxon>Streptosporangiales</taxon>
        <taxon>Thermomonosporaceae</taxon>
        <taxon>Actinocorallia</taxon>
    </lineage>
</organism>
<dbReference type="RefSeq" id="WP_344237251.1">
    <property type="nucleotide sequence ID" value="NZ_BAAAHH010000002.1"/>
</dbReference>
<comment type="caution">
    <text evidence="2">The sequence shown here is derived from an EMBL/GenBank/DDBJ whole genome shotgun (WGS) entry which is preliminary data.</text>
</comment>
<keyword evidence="1" id="KW-0472">Membrane</keyword>
<keyword evidence="1" id="KW-0812">Transmembrane</keyword>
<dbReference type="Proteomes" id="UP001500665">
    <property type="component" value="Unassembled WGS sequence"/>
</dbReference>
<gene>
    <name evidence="2" type="ORF">GCM10009550_10530</name>
</gene>
<keyword evidence="3" id="KW-1185">Reference proteome</keyword>
<evidence type="ECO:0000256" key="1">
    <source>
        <dbReference type="SAM" id="Phobius"/>
    </source>
</evidence>
<evidence type="ECO:0000313" key="3">
    <source>
        <dbReference type="Proteomes" id="UP001500665"/>
    </source>
</evidence>
<protein>
    <submittedName>
        <fullName evidence="2">Uncharacterized protein</fullName>
    </submittedName>
</protein>